<dbReference type="PANTHER" id="PTHR45626">
    <property type="entry name" value="TRANSCRIPTION TERMINATION FACTOR 2-RELATED"/>
    <property type="match status" value="1"/>
</dbReference>
<dbReference type="InterPro" id="IPR038718">
    <property type="entry name" value="SNF2-like_sf"/>
</dbReference>
<reference evidence="13" key="1">
    <citation type="submission" date="2018-08" db="EMBL/GenBank/DDBJ databases">
        <authorList>
            <person name="Rossello M."/>
        </authorList>
    </citation>
    <scope>NUCLEOTIDE SEQUENCE [LARGE SCALE GENOMIC DNA]</scope>
    <source>
        <strain evidence="13">cv. Chinese Spring</strain>
    </source>
</reference>
<dbReference type="SMART" id="SM00490">
    <property type="entry name" value="HELICc"/>
    <property type="match status" value="1"/>
</dbReference>
<keyword evidence="14" id="KW-1185">Reference proteome</keyword>
<protein>
    <submittedName>
        <fullName evidence="13">Uncharacterized protein</fullName>
    </submittedName>
</protein>
<dbReference type="Gene3D" id="3.40.50.10810">
    <property type="entry name" value="Tandem AAA-ATPase domain"/>
    <property type="match status" value="1"/>
</dbReference>
<dbReference type="CDD" id="cd18793">
    <property type="entry name" value="SF2_C_SNF"/>
    <property type="match status" value="1"/>
</dbReference>
<evidence type="ECO:0000256" key="3">
    <source>
        <dbReference type="ARBA" id="ARBA00022741"/>
    </source>
</evidence>
<dbReference type="PANTHER" id="PTHR45626:SF45">
    <property type="entry name" value="DNA REPAIR PROTEIN RAD5A"/>
    <property type="match status" value="1"/>
</dbReference>
<dbReference type="InterPro" id="IPR001841">
    <property type="entry name" value="Znf_RING"/>
</dbReference>
<keyword evidence="5" id="KW-0378">Hydrolase</keyword>
<dbReference type="PROSITE" id="PS51192">
    <property type="entry name" value="HELICASE_ATP_BIND_1"/>
    <property type="match status" value="1"/>
</dbReference>
<dbReference type="InterPro" id="IPR013083">
    <property type="entry name" value="Znf_RING/FYVE/PHD"/>
</dbReference>
<evidence type="ECO:0000259" key="11">
    <source>
        <dbReference type="PROSITE" id="PS51192"/>
    </source>
</evidence>
<dbReference type="Gramene" id="TraesCS6B03G0367200.2">
    <property type="protein sequence ID" value="TraesCS6B03G0367200.2.CDS"/>
    <property type="gene ID" value="TraesCS6B03G0367200"/>
</dbReference>
<dbReference type="InterPro" id="IPR050628">
    <property type="entry name" value="SNF2_RAD54_helicase_TF"/>
</dbReference>
<evidence type="ECO:0000256" key="5">
    <source>
        <dbReference type="ARBA" id="ARBA00022801"/>
    </source>
</evidence>
<dbReference type="SUPFAM" id="SSF52540">
    <property type="entry name" value="P-loop containing nucleoside triphosphate hydrolases"/>
    <property type="match status" value="2"/>
</dbReference>
<dbReference type="InterPro" id="IPR001650">
    <property type="entry name" value="Helicase_C-like"/>
</dbReference>
<dbReference type="InterPro" id="IPR017907">
    <property type="entry name" value="Znf_RING_CS"/>
</dbReference>
<dbReference type="Gene3D" id="3.40.50.300">
    <property type="entry name" value="P-loop containing nucleotide triphosphate hydrolases"/>
    <property type="match status" value="1"/>
</dbReference>
<dbReference type="PROSITE" id="PS00518">
    <property type="entry name" value="ZF_RING_1"/>
    <property type="match status" value="1"/>
</dbReference>
<dbReference type="GO" id="GO:0016787">
    <property type="term" value="F:hydrolase activity"/>
    <property type="evidence" value="ECO:0007669"/>
    <property type="project" value="UniProtKB-KW"/>
</dbReference>
<feature type="domain" description="Helicase C-terminal" evidence="12">
    <location>
        <begin position="482"/>
        <end position="642"/>
    </location>
</feature>
<dbReference type="InterPro" id="IPR049730">
    <property type="entry name" value="SNF2/RAD54-like_C"/>
</dbReference>
<dbReference type="GO" id="GO:0005524">
    <property type="term" value="F:ATP binding"/>
    <property type="evidence" value="ECO:0007669"/>
    <property type="project" value="UniProtKB-KW"/>
</dbReference>
<name>A0A3B6PK21_WHEAT</name>
<dbReference type="InterPro" id="IPR014001">
    <property type="entry name" value="Helicase_ATP-bd"/>
</dbReference>
<evidence type="ECO:0000259" key="10">
    <source>
        <dbReference type="PROSITE" id="PS50089"/>
    </source>
</evidence>
<dbReference type="OMA" id="CALELCK"/>
<dbReference type="Proteomes" id="UP000019116">
    <property type="component" value="Chromosome 6B"/>
</dbReference>
<dbReference type="Gramene" id="TraesCS6B02G146100.2">
    <property type="protein sequence ID" value="TraesCS6B02G146100.2"/>
    <property type="gene ID" value="TraesCS6B02G146100"/>
</dbReference>
<accession>A0A3B6PK21</accession>
<dbReference type="EnsemblPlants" id="TraesCS6B02G146100.2">
    <property type="protein sequence ID" value="TraesCS6B02G146100.2"/>
    <property type="gene ID" value="TraesCS6B02G146100"/>
</dbReference>
<evidence type="ECO:0000313" key="13">
    <source>
        <dbReference type="EnsemblPlants" id="TraesCS6B02G146100.2"/>
    </source>
</evidence>
<gene>
    <name evidence="13" type="primary">LOC123136292</name>
</gene>
<proteinExistence type="inferred from homology"/>
<dbReference type="Pfam" id="PF00271">
    <property type="entry name" value="Helicase_C"/>
    <property type="match status" value="1"/>
</dbReference>
<dbReference type="AlphaFoldDB" id="A0A3B6PK21"/>
<dbReference type="PROSITE" id="PS51194">
    <property type="entry name" value="HELICASE_CTER"/>
    <property type="match status" value="1"/>
</dbReference>
<feature type="domain" description="RING-type" evidence="10">
    <location>
        <begin position="412"/>
        <end position="452"/>
    </location>
</feature>
<dbReference type="GO" id="GO:0008270">
    <property type="term" value="F:zinc ion binding"/>
    <property type="evidence" value="ECO:0007669"/>
    <property type="project" value="UniProtKB-KW"/>
</dbReference>
<keyword evidence="7" id="KW-0862">Zinc</keyword>
<dbReference type="SMART" id="SM00184">
    <property type="entry name" value="RING"/>
    <property type="match status" value="1"/>
</dbReference>
<dbReference type="OrthoDB" id="448448at2759"/>
<reference evidence="13" key="2">
    <citation type="submission" date="2018-10" db="UniProtKB">
        <authorList>
            <consortium name="EnsemblPlants"/>
        </authorList>
    </citation>
    <scope>IDENTIFICATION</scope>
</reference>
<feature type="domain" description="Helicase ATP-binding" evidence="11">
    <location>
        <begin position="25"/>
        <end position="241"/>
    </location>
</feature>
<keyword evidence="2" id="KW-0479">Metal-binding</keyword>
<dbReference type="SMR" id="A0A3B6PK21"/>
<dbReference type="PROSITE" id="PS50089">
    <property type="entry name" value="ZF_RING_2"/>
    <property type="match status" value="1"/>
</dbReference>
<evidence type="ECO:0000259" key="12">
    <source>
        <dbReference type="PROSITE" id="PS51194"/>
    </source>
</evidence>
<keyword evidence="8" id="KW-0067">ATP-binding</keyword>
<dbReference type="Gene3D" id="3.30.40.10">
    <property type="entry name" value="Zinc/RING finger domain, C3HC4 (zinc finger)"/>
    <property type="match status" value="1"/>
</dbReference>
<organism evidence="13">
    <name type="scientific">Triticum aestivum</name>
    <name type="common">Wheat</name>
    <dbReference type="NCBI Taxonomy" id="4565"/>
    <lineage>
        <taxon>Eukaryota</taxon>
        <taxon>Viridiplantae</taxon>
        <taxon>Streptophyta</taxon>
        <taxon>Embryophyta</taxon>
        <taxon>Tracheophyta</taxon>
        <taxon>Spermatophyta</taxon>
        <taxon>Magnoliopsida</taxon>
        <taxon>Liliopsida</taxon>
        <taxon>Poales</taxon>
        <taxon>Poaceae</taxon>
        <taxon>BOP clade</taxon>
        <taxon>Pooideae</taxon>
        <taxon>Triticodae</taxon>
        <taxon>Triticeae</taxon>
        <taxon>Triticinae</taxon>
        <taxon>Triticum</taxon>
    </lineage>
</organism>
<dbReference type="GO" id="GO:0004386">
    <property type="term" value="F:helicase activity"/>
    <property type="evidence" value="ECO:0007669"/>
    <property type="project" value="UniProtKB-KW"/>
</dbReference>
<evidence type="ECO:0000256" key="1">
    <source>
        <dbReference type="ARBA" id="ARBA00008438"/>
    </source>
</evidence>
<keyword evidence="6" id="KW-0347">Helicase</keyword>
<dbReference type="SMART" id="SM00487">
    <property type="entry name" value="DEXDc"/>
    <property type="match status" value="1"/>
</dbReference>
<evidence type="ECO:0000313" key="14">
    <source>
        <dbReference type="Proteomes" id="UP000019116"/>
    </source>
</evidence>
<dbReference type="SUPFAM" id="SSF57850">
    <property type="entry name" value="RING/U-box"/>
    <property type="match status" value="1"/>
</dbReference>
<keyword evidence="3" id="KW-0547">Nucleotide-binding</keyword>
<evidence type="ECO:0000256" key="8">
    <source>
        <dbReference type="ARBA" id="ARBA00022840"/>
    </source>
</evidence>
<dbReference type="InterPro" id="IPR027417">
    <property type="entry name" value="P-loop_NTPase"/>
</dbReference>
<sequence length="647" mass="72570">MQLQPFTLVGRHISLKTRDATTEFPSTLQLARGGILADAMGLGKTIMTIGLLLSDSSKGCVTTQHSTQISGEASGLGETPIQSLDSVKNLASPFSFSKLRKPKAPLIGGGNLVICPMTLLSQWKAEIEAHTKPNSLNIYVHYGQSRPKEASFIGQNDIVLTTYGVVASEFSTESFTENGGLYSVHWFRIVLDEAHMIKSSKSLISQAAAALTADRRWCLTGTPIQNNLEDLYSLFRFLKVEPWRNWALWNKLVQKPFEEGDERGLKLVQTILKPVMLRRTKNSTDKEGRPILTLPPANIEVKYCDLSESEKDFYEALFRRSKVKFDQFVEQGKVLHNYASILELLLRLRQCCDHPFLVMSRGDTQEFADLNKLAKRFLHGGNSNVNGDSSSLPSKAYIEEVVQELRKGEGECPICLEAFEDAVLTPCAHRLCRECILSSWQSPAAGLCPVCRKSMTKQDLITAPTNSRFQIDVEKNWVESSKISFLLEELESLRSSGAKSIVFSQWTAFLDLLEIPLSRHGISFTRLDGTLNLQQREKVIREFSEDKRILVLLMSLKAGGVGINLTAASNAFVMDPWWNPAVEEQAVMRIHRIGQTKSVSIKRFIVKGTVEERMEAVQARKQRMISGALTDQEFRTARLEELKMLFS</sequence>
<evidence type="ECO:0000256" key="7">
    <source>
        <dbReference type="ARBA" id="ARBA00022833"/>
    </source>
</evidence>
<evidence type="ECO:0000256" key="9">
    <source>
        <dbReference type="PROSITE-ProRule" id="PRU00175"/>
    </source>
</evidence>
<dbReference type="Pfam" id="PF00176">
    <property type="entry name" value="SNF2-rel_dom"/>
    <property type="match status" value="1"/>
</dbReference>
<keyword evidence="4 9" id="KW-0863">Zinc-finger</keyword>
<comment type="similarity">
    <text evidence="1">Belongs to the SNF2/RAD54 helicase family. RAD16 subfamily.</text>
</comment>
<dbReference type="CDD" id="cd18008">
    <property type="entry name" value="DEXDc_SHPRH-like"/>
    <property type="match status" value="1"/>
</dbReference>
<evidence type="ECO:0000256" key="6">
    <source>
        <dbReference type="ARBA" id="ARBA00022806"/>
    </source>
</evidence>
<dbReference type="InterPro" id="IPR000330">
    <property type="entry name" value="SNF2_N"/>
</dbReference>
<dbReference type="Pfam" id="PF13920">
    <property type="entry name" value="zf-C3HC4_3"/>
    <property type="match status" value="1"/>
</dbReference>
<evidence type="ECO:0000256" key="4">
    <source>
        <dbReference type="ARBA" id="ARBA00022771"/>
    </source>
</evidence>
<evidence type="ECO:0000256" key="2">
    <source>
        <dbReference type="ARBA" id="ARBA00022723"/>
    </source>
</evidence>